<proteinExistence type="predicted"/>
<evidence type="ECO:0000313" key="2">
    <source>
        <dbReference type="EMBL" id="CAK0831365.1"/>
    </source>
</evidence>
<feature type="compositionally biased region" description="Polar residues" evidence="1">
    <location>
        <begin position="282"/>
        <end position="292"/>
    </location>
</feature>
<feature type="non-terminal residue" evidence="2">
    <location>
        <position position="1"/>
    </location>
</feature>
<feature type="compositionally biased region" description="Low complexity" evidence="1">
    <location>
        <begin position="85"/>
        <end position="96"/>
    </location>
</feature>
<feature type="region of interest" description="Disordered" evidence="1">
    <location>
        <begin position="229"/>
        <end position="263"/>
    </location>
</feature>
<comment type="caution">
    <text evidence="2">The sequence shown here is derived from an EMBL/GenBank/DDBJ whole genome shotgun (WGS) entry which is preliminary data.</text>
</comment>
<feature type="compositionally biased region" description="Pro residues" evidence="1">
    <location>
        <begin position="310"/>
        <end position="319"/>
    </location>
</feature>
<feature type="region of interest" description="Disordered" evidence="1">
    <location>
        <begin position="1"/>
        <end position="96"/>
    </location>
</feature>
<protein>
    <submittedName>
        <fullName evidence="2">Uncharacterized protein</fullName>
    </submittedName>
</protein>
<evidence type="ECO:0000256" key="1">
    <source>
        <dbReference type="SAM" id="MobiDB-lite"/>
    </source>
</evidence>
<reference evidence="2" key="1">
    <citation type="submission" date="2023-10" db="EMBL/GenBank/DDBJ databases">
        <authorList>
            <person name="Chen Y."/>
            <person name="Shah S."/>
            <person name="Dougan E. K."/>
            <person name="Thang M."/>
            <person name="Chan C."/>
        </authorList>
    </citation>
    <scope>NUCLEOTIDE SEQUENCE [LARGE SCALE GENOMIC DNA]</scope>
</reference>
<feature type="compositionally biased region" description="Low complexity" evidence="1">
    <location>
        <begin position="27"/>
        <end position="48"/>
    </location>
</feature>
<feature type="compositionally biased region" description="Low complexity" evidence="1">
    <location>
        <begin position="387"/>
        <end position="416"/>
    </location>
</feature>
<dbReference type="Proteomes" id="UP001189429">
    <property type="component" value="Unassembled WGS sequence"/>
</dbReference>
<evidence type="ECO:0000313" key="3">
    <source>
        <dbReference type="Proteomes" id="UP001189429"/>
    </source>
</evidence>
<feature type="compositionally biased region" description="Low complexity" evidence="1">
    <location>
        <begin position="63"/>
        <end position="75"/>
    </location>
</feature>
<feature type="compositionally biased region" description="Low complexity" evidence="1">
    <location>
        <begin position="247"/>
        <end position="257"/>
    </location>
</feature>
<sequence>AGGALPGPLPPCRCHRLSGATAPHHPAPANSGGRRRAAPSARGGPMRRYFADNFRNAPPPPGKAATAAGPADGNGTPPPTPRLGPPAQQSAAQAPAAVEGEGVLAVWDPLNKPWIQMKDGYHFCLLCHTFATDGHLASERHHRRVEWHEWWGSEEQLSQLRVQDQHGEQKGPPASWGSPEYFVWREGWWWCRVCSQWGTLEHVQGRRHQRRLQWAEWYCLEDDSTRASDSVDELSVVPTSVDEDSGAPSASSAQPRAQPAPPLALTLGHEQDFEGKPAALAVSQSQTSNMLENQDDPWGPSWEPAWEVVAPPPPPPPPRVSQQAPPLAQESRPAPHARAALGSQAPPPPTRLWGAPTRSPWEAAVAPAAPRPSGGTAAWEDGSPRQGPVGRARGRSVGRVSAAAAPARCPGAASRAVVGLGGAAPSTGARRRRPAARRGGAPRRAAAGRPPAAVGLSRSARALAWCY</sequence>
<accession>A0ABN9SI55</accession>
<feature type="region of interest" description="Disordered" evidence="1">
    <location>
        <begin position="279"/>
        <end position="452"/>
    </location>
</feature>
<organism evidence="2 3">
    <name type="scientific">Prorocentrum cordatum</name>
    <dbReference type="NCBI Taxonomy" id="2364126"/>
    <lineage>
        <taxon>Eukaryota</taxon>
        <taxon>Sar</taxon>
        <taxon>Alveolata</taxon>
        <taxon>Dinophyceae</taxon>
        <taxon>Prorocentrales</taxon>
        <taxon>Prorocentraceae</taxon>
        <taxon>Prorocentrum</taxon>
    </lineage>
</organism>
<feature type="compositionally biased region" description="Low complexity" evidence="1">
    <location>
        <begin position="437"/>
        <end position="452"/>
    </location>
</feature>
<gene>
    <name evidence="2" type="ORF">PCOR1329_LOCUS29693</name>
</gene>
<keyword evidence="3" id="KW-1185">Reference proteome</keyword>
<dbReference type="EMBL" id="CAUYUJ010011225">
    <property type="protein sequence ID" value="CAK0831365.1"/>
    <property type="molecule type" value="Genomic_DNA"/>
</dbReference>
<name>A0ABN9SI55_9DINO</name>